<name>A0AAU7ZLU2_9BACT</name>
<gene>
    <name evidence="3" type="ORF">RBB77_15565</name>
</gene>
<feature type="domain" description="DUF2062" evidence="2">
    <location>
        <begin position="32"/>
        <end position="174"/>
    </location>
</feature>
<proteinExistence type="predicted"/>
<sequence length="188" mass="21115">MQPREPNLNAHDDALSASVHHNWLYRRVALPILALLRMGASPQKLAWSIALGLLIGINPILGSTTFLCLALAFVLRLNLAASQLANHIVYPLQLILLVPFIHLASRLFGTAPMPLSANELFHAAHEHPLALSRQLWLWEWHAFLLWTILAVFAIPTFALILTPFLRKLLARVEHHQYPLLSATTQSEK</sequence>
<dbReference type="RefSeq" id="WP_353062702.1">
    <property type="nucleotide sequence ID" value="NZ_CP132942.1"/>
</dbReference>
<evidence type="ECO:0000313" key="3">
    <source>
        <dbReference type="EMBL" id="XCB31858.1"/>
    </source>
</evidence>
<keyword evidence="1" id="KW-0472">Membrane</keyword>
<dbReference type="PANTHER" id="PTHR35102:SF1">
    <property type="entry name" value="E3 UBIQUITIN-PROTEIN LIGASE"/>
    <property type="match status" value="1"/>
</dbReference>
<feature type="transmembrane region" description="Helical" evidence="1">
    <location>
        <begin position="45"/>
        <end position="75"/>
    </location>
</feature>
<keyword evidence="1" id="KW-1133">Transmembrane helix</keyword>
<dbReference type="Pfam" id="PF09835">
    <property type="entry name" value="DUF2062"/>
    <property type="match status" value="1"/>
</dbReference>
<evidence type="ECO:0000259" key="2">
    <source>
        <dbReference type="Pfam" id="PF09835"/>
    </source>
</evidence>
<dbReference type="InterPro" id="IPR018639">
    <property type="entry name" value="DUF2062"/>
</dbReference>
<organism evidence="3">
    <name type="scientific">Tunturiibacter psychrotolerans</name>
    <dbReference type="NCBI Taxonomy" id="3069686"/>
    <lineage>
        <taxon>Bacteria</taxon>
        <taxon>Pseudomonadati</taxon>
        <taxon>Acidobacteriota</taxon>
        <taxon>Terriglobia</taxon>
        <taxon>Terriglobales</taxon>
        <taxon>Acidobacteriaceae</taxon>
        <taxon>Tunturiibacter</taxon>
    </lineage>
</organism>
<keyword evidence="1" id="KW-0812">Transmembrane</keyword>
<feature type="transmembrane region" description="Helical" evidence="1">
    <location>
        <begin position="87"/>
        <end position="108"/>
    </location>
</feature>
<reference evidence="3" key="1">
    <citation type="submission" date="2023-08" db="EMBL/GenBank/DDBJ databases">
        <authorList>
            <person name="Messyasz A."/>
            <person name="Mannisto M.K."/>
            <person name="Kerkhof L.J."/>
            <person name="Haggblom M."/>
        </authorList>
    </citation>
    <scope>NUCLEOTIDE SEQUENCE</scope>
    <source>
        <strain evidence="3">X5P6</strain>
    </source>
</reference>
<accession>A0AAU7ZLU2</accession>
<dbReference type="PANTHER" id="PTHR35102">
    <property type="entry name" value="E3 UBIQUITIN-PROTEIN LIGASE"/>
    <property type="match status" value="1"/>
</dbReference>
<protein>
    <submittedName>
        <fullName evidence="3">DUF2062 domain-containing protein</fullName>
    </submittedName>
</protein>
<dbReference type="AlphaFoldDB" id="A0AAU7ZLU2"/>
<dbReference type="EMBL" id="CP132942">
    <property type="protein sequence ID" value="XCB31858.1"/>
    <property type="molecule type" value="Genomic_DNA"/>
</dbReference>
<reference evidence="3" key="2">
    <citation type="journal article" date="2024" name="Environ. Microbiol.">
        <title>Genome analysis and description of Tunturibacter gen. nov. expands the diversity of Terriglobia in tundra soils.</title>
        <authorList>
            <person name="Messyasz A."/>
            <person name="Mannisto M.K."/>
            <person name="Kerkhof L.J."/>
            <person name="Haggblom M.M."/>
        </authorList>
    </citation>
    <scope>NUCLEOTIDE SEQUENCE</scope>
    <source>
        <strain evidence="3">X5P6</strain>
    </source>
</reference>
<evidence type="ECO:0000256" key="1">
    <source>
        <dbReference type="SAM" id="Phobius"/>
    </source>
</evidence>
<feature type="transmembrane region" description="Helical" evidence="1">
    <location>
        <begin position="143"/>
        <end position="165"/>
    </location>
</feature>
<dbReference type="KEGG" id="tpsc:RBB77_15565"/>